<proteinExistence type="predicted"/>
<gene>
    <name evidence="1" type="ORF">MLD38_029054</name>
</gene>
<dbReference type="Proteomes" id="UP001057402">
    <property type="component" value="Chromosome 8"/>
</dbReference>
<organism evidence="1 2">
    <name type="scientific">Melastoma candidum</name>
    <dbReference type="NCBI Taxonomy" id="119954"/>
    <lineage>
        <taxon>Eukaryota</taxon>
        <taxon>Viridiplantae</taxon>
        <taxon>Streptophyta</taxon>
        <taxon>Embryophyta</taxon>
        <taxon>Tracheophyta</taxon>
        <taxon>Spermatophyta</taxon>
        <taxon>Magnoliopsida</taxon>
        <taxon>eudicotyledons</taxon>
        <taxon>Gunneridae</taxon>
        <taxon>Pentapetalae</taxon>
        <taxon>rosids</taxon>
        <taxon>malvids</taxon>
        <taxon>Myrtales</taxon>
        <taxon>Melastomataceae</taxon>
        <taxon>Melastomatoideae</taxon>
        <taxon>Melastomateae</taxon>
        <taxon>Melastoma</taxon>
    </lineage>
</organism>
<dbReference type="EMBL" id="CM042887">
    <property type="protein sequence ID" value="KAI4330805.1"/>
    <property type="molecule type" value="Genomic_DNA"/>
</dbReference>
<sequence length="215" mass="23503">MIQLRWRNWFGGKSVISFQGSSNGRRKEEIRLYTASIDAALSVVRLATAIASVTGTNDLTCRKDSVVTMGSGNGMSDVVSTAATLVAAACAEAAESVGAPRDLVASAVNSGFAAQMPTDVIDLIVSAATWERKQRAVSIKLQKTRLLLIFAKKYLGAVLASKQYTIVSVMEGTREFRACYCIILRTDGGDMKLMFEEENEWRIWTSTVLRFLCNK</sequence>
<protein>
    <submittedName>
        <fullName evidence="1">Uncharacterized protein</fullName>
    </submittedName>
</protein>
<name>A0ACB9N2L5_9MYRT</name>
<accession>A0ACB9N2L5</accession>
<evidence type="ECO:0000313" key="2">
    <source>
        <dbReference type="Proteomes" id="UP001057402"/>
    </source>
</evidence>
<comment type="caution">
    <text evidence="1">The sequence shown here is derived from an EMBL/GenBank/DDBJ whole genome shotgun (WGS) entry which is preliminary data.</text>
</comment>
<keyword evidence="2" id="KW-1185">Reference proteome</keyword>
<evidence type="ECO:0000313" key="1">
    <source>
        <dbReference type="EMBL" id="KAI4330805.1"/>
    </source>
</evidence>
<reference evidence="2" key="1">
    <citation type="journal article" date="2023" name="Front. Plant Sci.">
        <title>Chromosomal-level genome assembly of Melastoma candidum provides insights into trichome evolution.</title>
        <authorList>
            <person name="Zhong Y."/>
            <person name="Wu W."/>
            <person name="Sun C."/>
            <person name="Zou P."/>
            <person name="Liu Y."/>
            <person name="Dai S."/>
            <person name="Zhou R."/>
        </authorList>
    </citation>
    <scope>NUCLEOTIDE SEQUENCE [LARGE SCALE GENOMIC DNA]</scope>
</reference>